<dbReference type="EMBL" id="QJKJ01007147">
    <property type="protein sequence ID" value="RDX84119.1"/>
    <property type="molecule type" value="Genomic_DNA"/>
</dbReference>
<dbReference type="OrthoDB" id="27543at2759"/>
<name>A0A371G0M9_MUCPR</name>
<proteinExistence type="predicted"/>
<keyword evidence="2" id="KW-1185">Reference proteome</keyword>
<evidence type="ECO:0000313" key="2">
    <source>
        <dbReference type="Proteomes" id="UP000257109"/>
    </source>
</evidence>
<dbReference type="AlphaFoldDB" id="A0A371G0M9"/>
<dbReference type="Proteomes" id="UP000257109">
    <property type="component" value="Unassembled WGS sequence"/>
</dbReference>
<reference evidence="1" key="1">
    <citation type="submission" date="2018-05" db="EMBL/GenBank/DDBJ databases">
        <title>Draft genome of Mucuna pruriens seed.</title>
        <authorList>
            <person name="Nnadi N.E."/>
            <person name="Vos R."/>
            <person name="Hasami M.H."/>
            <person name="Devisetty U.K."/>
            <person name="Aguiy J.C."/>
        </authorList>
    </citation>
    <scope>NUCLEOTIDE SEQUENCE [LARGE SCALE GENOMIC DNA]</scope>
    <source>
        <strain evidence="1">JCA_2017</strain>
    </source>
</reference>
<sequence>MYLTVSLARYLDNSSIVLSKNPLPSCCELCSSCSSVLEKGSRLRIVLPCHLPLKLLALVDADQGSCPDTSSLVETMYRVLAWVLRNYRSTGLVMAVEAEKITAFRQELASLINET</sequence>
<feature type="non-terminal residue" evidence="1">
    <location>
        <position position="1"/>
    </location>
</feature>
<accession>A0A371G0M9</accession>
<gene>
    <name evidence="1" type="ORF">CR513_34883</name>
</gene>
<evidence type="ECO:0000313" key="1">
    <source>
        <dbReference type="EMBL" id="RDX84119.1"/>
    </source>
</evidence>
<organism evidence="1 2">
    <name type="scientific">Mucuna pruriens</name>
    <name type="common">Velvet bean</name>
    <name type="synonym">Dolichos pruriens</name>
    <dbReference type="NCBI Taxonomy" id="157652"/>
    <lineage>
        <taxon>Eukaryota</taxon>
        <taxon>Viridiplantae</taxon>
        <taxon>Streptophyta</taxon>
        <taxon>Embryophyta</taxon>
        <taxon>Tracheophyta</taxon>
        <taxon>Spermatophyta</taxon>
        <taxon>Magnoliopsida</taxon>
        <taxon>eudicotyledons</taxon>
        <taxon>Gunneridae</taxon>
        <taxon>Pentapetalae</taxon>
        <taxon>rosids</taxon>
        <taxon>fabids</taxon>
        <taxon>Fabales</taxon>
        <taxon>Fabaceae</taxon>
        <taxon>Papilionoideae</taxon>
        <taxon>50 kb inversion clade</taxon>
        <taxon>NPAAA clade</taxon>
        <taxon>indigoferoid/millettioid clade</taxon>
        <taxon>Phaseoleae</taxon>
        <taxon>Mucuna</taxon>
    </lineage>
</organism>
<comment type="caution">
    <text evidence="1">The sequence shown here is derived from an EMBL/GenBank/DDBJ whole genome shotgun (WGS) entry which is preliminary data.</text>
</comment>
<protein>
    <submittedName>
        <fullName evidence="1">Uncharacterized protein</fullName>
    </submittedName>
</protein>